<sequence>MLKEVMQDILISCGSVAKVVQSARVKSSYCKALPRMPREDCFLLLVALALKTVAGLENGLARTPPMGWMPFERFRCVTDCVKFPRDCISERLFMRTADLLVSEGYAAAGYEYLIIDDCWMEKERNRITNELMPDRERFPSGLSHLSAYVSQLLITILFSVLVSACQIHNKSLKFGLYHDVGARTCMHLGPGAKGFHAIDAKTFAKWNVDYVKLDGCYVQGIDLNKAYPAFGQALNKTGRPMVYSCSWPYYQNHPNFELIKKHCNLWRFADDIRDSIASVARIMLKYYRMQQNLTKHAGPGSWNDPDMLVLGNFHLSYDASRMQLALWAVLAAPLIMSNDLQTVRPEIRALLQNRAIIEVDQDPLGIPGQCVLISNSIQVWLRPVMPTNNIGLRSFAVAFANVGNHEECPLCPLTFTIVLQDLGFTNQMGYTVYDLFDSKHILGLFKPKDEFTVRINPSGVEFYKFKPEDIY</sequence>
<evidence type="ECO:0000256" key="6">
    <source>
        <dbReference type="ARBA" id="ARBA00023295"/>
    </source>
</evidence>
<dbReference type="InterPro" id="IPR017853">
    <property type="entry name" value="GH"/>
</dbReference>
<comment type="catalytic activity">
    <reaction evidence="1">
        <text>Hydrolysis of terminal, non-reducing alpha-D-galactose residues in alpha-D-galactosides, including galactose oligosaccharides, galactomannans and galactolipids.</text>
        <dbReference type="EC" id="3.2.1.22"/>
    </reaction>
</comment>
<keyword evidence="9" id="KW-1185">Reference proteome</keyword>
<comment type="subunit">
    <text evidence="7">Homodimer.</text>
</comment>
<dbReference type="GO" id="GO:0005737">
    <property type="term" value="C:cytoplasm"/>
    <property type="evidence" value="ECO:0007669"/>
    <property type="project" value="TreeGrafter"/>
</dbReference>
<evidence type="ECO:0000256" key="3">
    <source>
        <dbReference type="ARBA" id="ARBA00012755"/>
    </source>
</evidence>
<accession>A0A6J1LQG7</accession>
<dbReference type="OrthoDB" id="5795902at2759"/>
<dbReference type="Pfam" id="PF16499">
    <property type="entry name" value="Melibiase_2"/>
    <property type="match status" value="1"/>
</dbReference>
<dbReference type="GO" id="GO:0016139">
    <property type="term" value="P:glycoside catabolic process"/>
    <property type="evidence" value="ECO:0007669"/>
    <property type="project" value="TreeGrafter"/>
</dbReference>
<evidence type="ECO:0000256" key="5">
    <source>
        <dbReference type="ARBA" id="ARBA00022801"/>
    </source>
</evidence>
<evidence type="ECO:0000313" key="9">
    <source>
        <dbReference type="Proteomes" id="UP000504633"/>
    </source>
</evidence>
<keyword evidence="4" id="KW-0732">Signal</keyword>
<dbReference type="PRINTS" id="PR00740">
    <property type="entry name" value="GLHYDRLASE27"/>
</dbReference>
<dbReference type="PROSITE" id="PS00512">
    <property type="entry name" value="ALPHA_GALACTOSIDASE"/>
    <property type="match status" value="1"/>
</dbReference>
<keyword evidence="7" id="KW-1015">Disulfide bond</keyword>
<dbReference type="OMA" id="FGLYHDI"/>
<dbReference type="InterPro" id="IPR041233">
    <property type="entry name" value="Melibiase_C"/>
</dbReference>
<dbReference type="PANTHER" id="PTHR11452">
    <property type="entry name" value="ALPHA-GALACTOSIDASE/ALPHA-N-ACETYLGALACTOSAMINIDASE"/>
    <property type="match status" value="1"/>
</dbReference>
<gene>
    <name evidence="10" type="primary">LOC111598739</name>
</gene>
<proteinExistence type="inferred from homology"/>
<evidence type="ECO:0000313" key="10">
    <source>
        <dbReference type="RefSeq" id="XP_023169906.2"/>
    </source>
</evidence>
<dbReference type="CDD" id="cd14792">
    <property type="entry name" value="GH27"/>
    <property type="match status" value="1"/>
</dbReference>
<dbReference type="SUPFAM" id="SSF51445">
    <property type="entry name" value="(Trans)glycosidases"/>
    <property type="match status" value="1"/>
</dbReference>
<dbReference type="InterPro" id="IPR000111">
    <property type="entry name" value="Glyco_hydro_27/36_CS"/>
</dbReference>
<dbReference type="RefSeq" id="XP_023169906.2">
    <property type="nucleotide sequence ID" value="XM_023314138.2"/>
</dbReference>
<dbReference type="GO" id="GO:0004557">
    <property type="term" value="F:alpha-galactosidase activity"/>
    <property type="evidence" value="ECO:0007669"/>
    <property type="project" value="UniProtKB-EC"/>
</dbReference>
<feature type="domain" description="Alpha galactosidase C-terminal" evidence="8">
    <location>
        <begin position="375"/>
        <end position="465"/>
    </location>
</feature>
<dbReference type="GeneID" id="111598739"/>
<dbReference type="PANTHER" id="PTHR11452:SF66">
    <property type="entry name" value="ALPHA-GALACTOSIDASE"/>
    <property type="match status" value="1"/>
</dbReference>
<organism evidence="9 10">
    <name type="scientific">Drosophila hydei</name>
    <name type="common">Fruit fly</name>
    <dbReference type="NCBI Taxonomy" id="7224"/>
    <lineage>
        <taxon>Eukaryota</taxon>
        <taxon>Metazoa</taxon>
        <taxon>Ecdysozoa</taxon>
        <taxon>Arthropoda</taxon>
        <taxon>Hexapoda</taxon>
        <taxon>Insecta</taxon>
        <taxon>Pterygota</taxon>
        <taxon>Neoptera</taxon>
        <taxon>Endopterygota</taxon>
        <taxon>Diptera</taxon>
        <taxon>Brachycera</taxon>
        <taxon>Muscomorpha</taxon>
        <taxon>Ephydroidea</taxon>
        <taxon>Drosophilidae</taxon>
        <taxon>Drosophila</taxon>
    </lineage>
</organism>
<evidence type="ECO:0000256" key="4">
    <source>
        <dbReference type="ARBA" id="ARBA00022729"/>
    </source>
</evidence>
<dbReference type="InterPro" id="IPR013785">
    <property type="entry name" value="Aldolase_TIM"/>
</dbReference>
<protein>
    <recommendedName>
        <fullName evidence="3 7">Alpha-galactosidase</fullName>
        <ecNumber evidence="7">3.2.1.-</ecNumber>
    </recommendedName>
</protein>
<dbReference type="InterPro" id="IPR013780">
    <property type="entry name" value="Glyco_hydro_b"/>
</dbReference>
<reference evidence="10" key="1">
    <citation type="submission" date="2025-08" db="UniProtKB">
        <authorList>
            <consortium name="RefSeq"/>
        </authorList>
    </citation>
    <scope>IDENTIFICATION</scope>
    <source>
        <strain evidence="10">15085-1641.00</strain>
        <tissue evidence="10">Whole body</tissue>
    </source>
</reference>
<dbReference type="EC" id="3.2.1.-" evidence="7"/>
<dbReference type="Proteomes" id="UP000504633">
    <property type="component" value="Unplaced"/>
</dbReference>
<dbReference type="Pfam" id="PF17801">
    <property type="entry name" value="Melibiase_C"/>
    <property type="match status" value="1"/>
</dbReference>
<evidence type="ECO:0000259" key="8">
    <source>
        <dbReference type="Pfam" id="PF17801"/>
    </source>
</evidence>
<evidence type="ECO:0000256" key="2">
    <source>
        <dbReference type="ARBA" id="ARBA00009743"/>
    </source>
</evidence>
<dbReference type="Gene3D" id="3.20.20.70">
    <property type="entry name" value="Aldolase class I"/>
    <property type="match status" value="1"/>
</dbReference>
<keyword evidence="6 7" id="KW-0326">Glycosidase</keyword>
<dbReference type="FunFam" id="3.20.20.70:FF:000197">
    <property type="entry name" value="Alpha-galactosidase"/>
    <property type="match status" value="1"/>
</dbReference>
<comment type="similarity">
    <text evidence="2 7">Belongs to the glycosyl hydrolase 27 family.</text>
</comment>
<dbReference type="KEGG" id="dhe:111598739"/>
<dbReference type="Gene3D" id="2.60.40.1180">
    <property type="entry name" value="Golgi alpha-mannosidase II"/>
    <property type="match status" value="1"/>
</dbReference>
<evidence type="ECO:0000256" key="1">
    <source>
        <dbReference type="ARBA" id="ARBA00001255"/>
    </source>
</evidence>
<keyword evidence="5 7" id="KW-0378">Hydrolase</keyword>
<dbReference type="InterPro" id="IPR002241">
    <property type="entry name" value="Glyco_hydro_27"/>
</dbReference>
<dbReference type="GO" id="GO:0009311">
    <property type="term" value="P:oligosaccharide metabolic process"/>
    <property type="evidence" value="ECO:0007669"/>
    <property type="project" value="TreeGrafter"/>
</dbReference>
<dbReference type="SUPFAM" id="SSF51011">
    <property type="entry name" value="Glycosyl hydrolase domain"/>
    <property type="match status" value="1"/>
</dbReference>
<evidence type="ECO:0000256" key="7">
    <source>
        <dbReference type="RuleBase" id="RU361168"/>
    </source>
</evidence>
<dbReference type="AlphaFoldDB" id="A0A6J1LQG7"/>
<name>A0A6J1LQG7_DROHY</name>